<feature type="compositionally biased region" description="Basic and acidic residues" evidence="1">
    <location>
        <begin position="176"/>
        <end position="187"/>
    </location>
</feature>
<dbReference type="AlphaFoldDB" id="A0AA87ZKD6"/>
<feature type="compositionally biased region" description="Basic and acidic residues" evidence="1">
    <location>
        <begin position="122"/>
        <end position="138"/>
    </location>
</feature>
<dbReference type="Gramene" id="FCD_00017596-RA">
    <property type="protein sequence ID" value="FCD_00017596-RA:cds"/>
    <property type="gene ID" value="FCD_00017596"/>
</dbReference>
<sequence length="259" mass="28229">MAIELCSEKSSAIGVSTSSSNSNTPRISFSYDFIQSDVVPTEQRPLRSISSGLNSNIDFDFCVRESFDHESSSADELFSDGKILPTDQIKKKNTTTTTTSVDHPKLLSNPQADHQAFPQTHGVRDETSNKSIKKETNSESKSFWRFKRSSSCGSGYGRTLCPLPLLSRSNSTGSADETKPINIKREGSSSTQKQNSQKQSSPSTKAQPQSTCGYQKPPLKKNHGAYGNINPILNVPPANLFAIGSIFSNGSKNGRNKKK</sequence>
<evidence type="ECO:0000256" key="1">
    <source>
        <dbReference type="SAM" id="MobiDB-lite"/>
    </source>
</evidence>
<feature type="region of interest" description="Disordered" evidence="1">
    <location>
        <begin position="163"/>
        <end position="223"/>
    </location>
</feature>
<proteinExistence type="predicted"/>
<evidence type="ECO:0000313" key="2">
    <source>
        <dbReference type="EMBL" id="GMN28108.1"/>
    </source>
</evidence>
<feature type="compositionally biased region" description="Low complexity" evidence="1">
    <location>
        <begin position="188"/>
        <end position="205"/>
    </location>
</feature>
<dbReference type="PANTHER" id="PTHR36757">
    <property type="entry name" value="BNAANNG22500D PROTEIN"/>
    <property type="match status" value="1"/>
</dbReference>
<dbReference type="PANTHER" id="PTHR36757:SF1">
    <property type="entry name" value="GENOME ASSEMBLY, CHROMOSOME: A04"/>
    <property type="match status" value="1"/>
</dbReference>
<evidence type="ECO:0000313" key="3">
    <source>
        <dbReference type="Proteomes" id="UP001187192"/>
    </source>
</evidence>
<dbReference type="EMBL" id="BTGU01000002">
    <property type="protein sequence ID" value="GMN28108.1"/>
    <property type="molecule type" value="Genomic_DNA"/>
</dbReference>
<keyword evidence="3" id="KW-1185">Reference proteome</keyword>
<comment type="caution">
    <text evidence="2">The sequence shown here is derived from an EMBL/GenBank/DDBJ whole genome shotgun (WGS) entry which is preliminary data.</text>
</comment>
<feature type="region of interest" description="Disordered" evidence="1">
    <location>
        <begin position="90"/>
        <end position="140"/>
    </location>
</feature>
<dbReference type="Proteomes" id="UP001187192">
    <property type="component" value="Unassembled WGS sequence"/>
</dbReference>
<accession>A0AA87ZKD6</accession>
<name>A0AA87ZKD6_FICCA</name>
<gene>
    <name evidence="2" type="ORF">TIFTF001_001925</name>
</gene>
<protein>
    <submittedName>
        <fullName evidence="2">Uncharacterized protein</fullName>
    </submittedName>
</protein>
<organism evidence="2 3">
    <name type="scientific">Ficus carica</name>
    <name type="common">Common fig</name>
    <dbReference type="NCBI Taxonomy" id="3494"/>
    <lineage>
        <taxon>Eukaryota</taxon>
        <taxon>Viridiplantae</taxon>
        <taxon>Streptophyta</taxon>
        <taxon>Embryophyta</taxon>
        <taxon>Tracheophyta</taxon>
        <taxon>Spermatophyta</taxon>
        <taxon>Magnoliopsida</taxon>
        <taxon>eudicotyledons</taxon>
        <taxon>Gunneridae</taxon>
        <taxon>Pentapetalae</taxon>
        <taxon>rosids</taxon>
        <taxon>fabids</taxon>
        <taxon>Rosales</taxon>
        <taxon>Moraceae</taxon>
        <taxon>Ficeae</taxon>
        <taxon>Ficus</taxon>
    </lineage>
</organism>
<reference evidence="2" key="1">
    <citation type="submission" date="2023-07" db="EMBL/GenBank/DDBJ databases">
        <title>draft genome sequence of fig (Ficus carica).</title>
        <authorList>
            <person name="Takahashi T."/>
            <person name="Nishimura K."/>
        </authorList>
    </citation>
    <scope>NUCLEOTIDE SEQUENCE</scope>
</reference>